<comment type="caution">
    <text evidence="1">The sequence shown here is derived from an EMBL/GenBank/DDBJ whole genome shotgun (WGS) entry which is preliminary data.</text>
</comment>
<gene>
    <name evidence="1" type="ORF">A2934_04310</name>
</gene>
<name>A0A1G2KY55_9BACT</name>
<evidence type="ECO:0000313" key="2">
    <source>
        <dbReference type="Proteomes" id="UP000177982"/>
    </source>
</evidence>
<organism evidence="1 2">
    <name type="scientific">Candidatus Sungbacteria bacterium RIFCSPLOWO2_01_FULL_47_10</name>
    <dbReference type="NCBI Taxonomy" id="1802276"/>
    <lineage>
        <taxon>Bacteria</taxon>
        <taxon>Candidatus Sungiibacteriota</taxon>
    </lineage>
</organism>
<proteinExistence type="predicted"/>
<reference evidence="1 2" key="1">
    <citation type="journal article" date="2016" name="Nat. Commun.">
        <title>Thousands of microbial genomes shed light on interconnected biogeochemical processes in an aquifer system.</title>
        <authorList>
            <person name="Anantharaman K."/>
            <person name="Brown C.T."/>
            <person name="Hug L.A."/>
            <person name="Sharon I."/>
            <person name="Castelle C.J."/>
            <person name="Probst A.J."/>
            <person name="Thomas B.C."/>
            <person name="Singh A."/>
            <person name="Wilkins M.J."/>
            <person name="Karaoz U."/>
            <person name="Brodie E.L."/>
            <person name="Williams K.H."/>
            <person name="Hubbard S.S."/>
            <person name="Banfield J.F."/>
        </authorList>
    </citation>
    <scope>NUCLEOTIDE SEQUENCE [LARGE SCALE GENOMIC DNA]</scope>
</reference>
<evidence type="ECO:0000313" key="1">
    <source>
        <dbReference type="EMBL" id="OHA04357.1"/>
    </source>
</evidence>
<dbReference type="EMBL" id="MHQO01000082">
    <property type="protein sequence ID" value="OHA04357.1"/>
    <property type="molecule type" value="Genomic_DNA"/>
</dbReference>
<dbReference type="AlphaFoldDB" id="A0A1G2KY55"/>
<dbReference type="Proteomes" id="UP000177982">
    <property type="component" value="Unassembled WGS sequence"/>
</dbReference>
<protein>
    <submittedName>
        <fullName evidence="1">Uncharacterized protein</fullName>
    </submittedName>
</protein>
<sequence length="103" mass="11407">MLGAFPGILREAKSNPTLGIDYLRKLGYNFIMNTVVISPKRVRKEGGVVILSLEEYKKLSLGAAPDYYLKGRAANKLDKLVGSGLKEYREGKTKVLKSLADFD</sequence>
<accession>A0A1G2KY55</accession>